<organism evidence="7 8">
    <name type="scientific">Astyanax mexicanus</name>
    <name type="common">Blind cave fish</name>
    <name type="synonym">Astyanax fasciatus mexicanus</name>
    <dbReference type="NCBI Taxonomy" id="7994"/>
    <lineage>
        <taxon>Eukaryota</taxon>
        <taxon>Metazoa</taxon>
        <taxon>Chordata</taxon>
        <taxon>Craniata</taxon>
        <taxon>Vertebrata</taxon>
        <taxon>Euteleostomi</taxon>
        <taxon>Actinopterygii</taxon>
        <taxon>Neopterygii</taxon>
        <taxon>Teleostei</taxon>
        <taxon>Ostariophysi</taxon>
        <taxon>Characiformes</taxon>
        <taxon>Characoidei</taxon>
        <taxon>Acestrorhamphidae</taxon>
        <taxon>Acestrorhamphinae</taxon>
        <taxon>Astyanax</taxon>
    </lineage>
</organism>
<feature type="transmembrane region" description="Helical" evidence="6">
    <location>
        <begin position="200"/>
        <end position="219"/>
    </location>
</feature>
<evidence type="ECO:0000256" key="5">
    <source>
        <dbReference type="SAM" id="MobiDB-lite"/>
    </source>
</evidence>
<feature type="transmembrane region" description="Helical" evidence="6">
    <location>
        <begin position="279"/>
        <end position="302"/>
    </location>
</feature>
<dbReference type="PANTHER" id="PTHR12972">
    <property type="entry name" value="DOWNSTREAM NEIGHBOR OF SON"/>
    <property type="match status" value="1"/>
</dbReference>
<dbReference type="Ensembl" id="ENSAMXT00005001161.1">
    <property type="protein sequence ID" value="ENSAMXP00005001024.1"/>
    <property type="gene ID" value="ENSAMXG00005000633.1"/>
</dbReference>
<comment type="similarity">
    <text evidence="4">Belongs to the DONSON family.</text>
</comment>
<dbReference type="GO" id="GO:0005634">
    <property type="term" value="C:nucleus"/>
    <property type="evidence" value="ECO:0007669"/>
    <property type="project" value="UniProtKB-SubCell"/>
</dbReference>
<keyword evidence="6" id="KW-0812">Transmembrane</keyword>
<evidence type="ECO:0000313" key="8">
    <source>
        <dbReference type="Proteomes" id="UP000694621"/>
    </source>
</evidence>
<accession>A0A8B9GM76</accession>
<protein>
    <recommendedName>
        <fullName evidence="9">Downstream neighbor of SON</fullName>
    </recommendedName>
</protein>
<evidence type="ECO:0000256" key="3">
    <source>
        <dbReference type="ARBA" id="ARBA00023242"/>
    </source>
</evidence>
<keyword evidence="6" id="KW-1133">Transmembrane helix</keyword>
<reference evidence="7" key="1">
    <citation type="submission" date="2025-08" db="UniProtKB">
        <authorList>
            <consortium name="Ensembl"/>
        </authorList>
    </citation>
    <scope>IDENTIFICATION</scope>
</reference>
<dbReference type="Proteomes" id="UP000694621">
    <property type="component" value="Unplaced"/>
</dbReference>
<comment type="subcellular location">
    <subcellularLocation>
        <location evidence="1">Nucleus</location>
    </subcellularLocation>
</comment>
<evidence type="ECO:0000256" key="4">
    <source>
        <dbReference type="ARBA" id="ARBA00025806"/>
    </source>
</evidence>
<evidence type="ECO:0000256" key="2">
    <source>
        <dbReference type="ARBA" id="ARBA00022473"/>
    </source>
</evidence>
<evidence type="ECO:0000313" key="7">
    <source>
        <dbReference type="Ensembl" id="ENSAMXP00005001024.1"/>
    </source>
</evidence>
<evidence type="ECO:0008006" key="9">
    <source>
        <dbReference type="Google" id="ProtNLM"/>
    </source>
</evidence>
<keyword evidence="6" id="KW-0472">Membrane</keyword>
<evidence type="ECO:0000256" key="6">
    <source>
        <dbReference type="SAM" id="Phobius"/>
    </source>
</evidence>
<dbReference type="PANTHER" id="PTHR12972:SF0">
    <property type="entry name" value="PROTEIN DOWNSTREAM NEIGHBOR OF SON"/>
    <property type="match status" value="1"/>
</dbReference>
<name>A0A8B9GM76_ASTMX</name>
<dbReference type="AlphaFoldDB" id="A0A8B9GM76"/>
<sequence length="482" mass="53457">MADQSYYSPSFKKPSEVLRMRRKRARSEGVSAGSGGAAPGSAGLAGVRPFSPGPLLLKGPVRTGSGGAVKRRNPFANIENTYNSPGKRRAVSCAAEEFCSPTQNVSFSEEDSLFEEDLFGEYPADWSLKTRLLFTSPHSFSWAEHLKAQEEAQGLSLHCRAEYAMLTADYFLPLRPSLRTPRGCFVAPWWSTAHRLRNPALGCLSLSFCLSLCLCPSLFHSLSLPLFLFVSLSLSFAPYLFFFPLSLPVFVSLSFFPSVSFCLKVSSGFLITAVLRIELYFLALTLKLLQTLSNVLFFFFYFRRKEHNEVRLDHRPESVVLVEGSNTFTLINFLINCKSLVAGAGSQAGLPPTLLAPTAFRGATLQMLKARSVNVKTQVRTGYQDVCSLEVTGPIMPHTVHALTQLLKPAQKGAFSVSLYTHEPSAVLNVDKYILHYIMISQCLERCGLQQSTVQQLVEPTVLGKSALRQLHMRDFSYSWNS</sequence>
<keyword evidence="2" id="KW-0217">Developmental protein</keyword>
<proteinExistence type="inferred from homology"/>
<dbReference type="GO" id="GO:0033260">
    <property type="term" value="P:nuclear DNA replication"/>
    <property type="evidence" value="ECO:0007669"/>
    <property type="project" value="TreeGrafter"/>
</dbReference>
<evidence type="ECO:0000256" key="1">
    <source>
        <dbReference type="ARBA" id="ARBA00004123"/>
    </source>
</evidence>
<feature type="region of interest" description="Disordered" evidence="5">
    <location>
        <begin position="1"/>
        <end position="44"/>
    </location>
</feature>
<dbReference type="InterPro" id="IPR024861">
    <property type="entry name" value="Donson"/>
</dbReference>
<keyword evidence="3" id="KW-0539">Nucleus</keyword>